<dbReference type="Pfam" id="PF22252">
    <property type="entry name" value="PNGase_F-II_N"/>
    <property type="match status" value="1"/>
</dbReference>
<dbReference type="Proteomes" id="UP000672011">
    <property type="component" value="Chromosome"/>
</dbReference>
<dbReference type="NCBIfam" id="TIGR01200">
    <property type="entry name" value="GLPGLI"/>
    <property type="match status" value="1"/>
</dbReference>
<evidence type="ECO:0000313" key="3">
    <source>
        <dbReference type="Proteomes" id="UP000672011"/>
    </source>
</evidence>
<evidence type="ECO:0000256" key="1">
    <source>
        <dbReference type="SAM" id="SignalP"/>
    </source>
</evidence>
<reference evidence="2 3" key="1">
    <citation type="journal article" date="2021" name="Int. J. Syst. Evol. Microbiol.">
        <title>Faecalibacter bovis sp. nov., isolated from cow faeces.</title>
        <authorList>
            <person name="Li F."/>
            <person name="Zhao W."/>
            <person name="Hong Q."/>
            <person name="Shao Q."/>
            <person name="Song J."/>
            <person name="Yang S."/>
        </authorList>
    </citation>
    <scope>NUCLEOTIDE SEQUENCE [LARGE SCALE GENOMIC DNA]</scope>
    <source>
        <strain evidence="2 3">ZY171143</strain>
    </source>
</reference>
<dbReference type="EMBL" id="CP072842">
    <property type="protein sequence ID" value="QTV06572.1"/>
    <property type="molecule type" value="Genomic_DNA"/>
</dbReference>
<protein>
    <submittedName>
        <fullName evidence="2">GLPGLI family protein</fullName>
    </submittedName>
</protein>
<sequence>MRLLLFLLLPFSLFAQDKFKVEYEKRSYIKLDGNSEQYRLMEEQFSRPSYLQLLGDDNRCSLKEIDRISNSQSSTQMSIIGAEKDLESYLDFTKNEMIVSKDIDGKIFLISNQIKPFEWIITRETKKINGYNAKKATYKHQDFLYEVWYSTDIKSKCGPDDAYGLPGLVLEAKIIHIEKPDNYTHYKIDQLTIDNEVKFNVPTKGKPTTAEEYKSFRAEYDKRLQEAYGNTGIDKD</sequence>
<accession>A0ABX7XFH6</accession>
<keyword evidence="1" id="KW-0732">Signal</keyword>
<dbReference type="RefSeq" id="WP_230477331.1">
    <property type="nucleotide sequence ID" value="NZ_CP072842.1"/>
</dbReference>
<dbReference type="InterPro" id="IPR005901">
    <property type="entry name" value="GLPGLI"/>
</dbReference>
<name>A0ABX7XFH6_9FLAO</name>
<gene>
    <name evidence="2" type="ORF">J9309_04410</name>
</gene>
<proteinExistence type="predicted"/>
<feature type="chain" id="PRO_5047349068" evidence="1">
    <location>
        <begin position="16"/>
        <end position="236"/>
    </location>
</feature>
<evidence type="ECO:0000313" key="2">
    <source>
        <dbReference type="EMBL" id="QTV06572.1"/>
    </source>
</evidence>
<organism evidence="2 3">
    <name type="scientific">Faecalibacter bovis</name>
    <dbReference type="NCBI Taxonomy" id="2898187"/>
    <lineage>
        <taxon>Bacteria</taxon>
        <taxon>Pseudomonadati</taxon>
        <taxon>Bacteroidota</taxon>
        <taxon>Flavobacteriia</taxon>
        <taxon>Flavobacteriales</taxon>
        <taxon>Weeksellaceae</taxon>
        <taxon>Faecalibacter</taxon>
    </lineage>
</organism>
<keyword evidence="3" id="KW-1185">Reference proteome</keyword>
<feature type="signal peptide" evidence="1">
    <location>
        <begin position="1"/>
        <end position="15"/>
    </location>
</feature>
<reference evidence="3" key="2">
    <citation type="submission" date="2021-04" db="EMBL/GenBank/DDBJ databases">
        <title>Taxonomy of Flavobacteriaceae bacterium ZY171143.</title>
        <authorList>
            <person name="Li F."/>
        </authorList>
    </citation>
    <scope>NUCLEOTIDE SEQUENCE [LARGE SCALE GENOMIC DNA]</scope>
    <source>
        <strain evidence="3">ZY171143</strain>
    </source>
</reference>